<organism evidence="1 2">
    <name type="scientific">Vigna unguiculata</name>
    <name type="common">Cowpea</name>
    <dbReference type="NCBI Taxonomy" id="3917"/>
    <lineage>
        <taxon>Eukaryota</taxon>
        <taxon>Viridiplantae</taxon>
        <taxon>Streptophyta</taxon>
        <taxon>Embryophyta</taxon>
        <taxon>Tracheophyta</taxon>
        <taxon>Spermatophyta</taxon>
        <taxon>Magnoliopsida</taxon>
        <taxon>eudicotyledons</taxon>
        <taxon>Gunneridae</taxon>
        <taxon>Pentapetalae</taxon>
        <taxon>rosids</taxon>
        <taxon>fabids</taxon>
        <taxon>Fabales</taxon>
        <taxon>Fabaceae</taxon>
        <taxon>Papilionoideae</taxon>
        <taxon>50 kb inversion clade</taxon>
        <taxon>NPAAA clade</taxon>
        <taxon>indigoferoid/millettioid clade</taxon>
        <taxon>Phaseoleae</taxon>
        <taxon>Vigna</taxon>
    </lineage>
</organism>
<dbReference type="EMBL" id="CP039347">
    <property type="protein sequence ID" value="QCD88175.1"/>
    <property type="molecule type" value="Genomic_DNA"/>
</dbReference>
<sequence length="614" mass="70203">MAEKKAWRIFPRPLLETILNNHAQHHRVPQPLLLHGPRGVGKTTLILQRLLPDWNKGPHLTGYVDFAEQMKVDPGPSHGPWASWSTCPPPRLSDCRKTLEHCLESMAEKGVRAGTISSQQIFTILNKWHGLTTALRQVLQSKSRATDRASPAALWERAVLAMSGQCTAAEVGRILGFGEKKNGLSVEEASYMKESVVALKLAKKVIELQQGWRANAISHMNHTGVFSRTLTHSCTDWPCLLLELLSQAAEIDHFQPKLVINNIEVLKHAMVNNKLSVGGPLYHDSLIWRIIALGANERCLPVILVTSDSYYSYEAFLEFGYMEIFISRETFGWTPQEAKMHVVTDYFSLSEWKVIAEVLGPNPRHLFELYALKQSNYHLKQTEDKASTFEDIVDAYIAYLQITVVNPAMDIALELLHKFAIDVHNGKISEDRLRFGAAWRHPPQIDDPKLHKEWAKLQLMDFVQSFANTGFAVNYRSDYSEEIFDDPSVVALSQVGLLYAQRDPPFIRPISKGIQRCLVRWLVQQRMQLNSHDLIHFVWHRLIRGRHYRHLMHLRPLSCQRLGSPVTLITWHLRPLSCQRLGSPVTLITWMQEKEQQLKERNPSTTTPRTKMLT</sequence>
<keyword evidence="1" id="KW-0378">Hydrolase</keyword>
<protein>
    <submittedName>
        <fullName evidence="1">P-loop containing nucleoside triphosphate hydrolase</fullName>
    </submittedName>
</protein>
<gene>
    <name evidence="1" type="ORF">DEO72_LG3g2717</name>
</gene>
<dbReference type="Proteomes" id="UP000501690">
    <property type="component" value="Linkage Group LG3"/>
</dbReference>
<name>A0A4D6LIP3_VIGUN</name>
<dbReference type="PANTHER" id="PTHR36017">
    <property type="entry name" value="EMBRYO DEFECTIVE 1381"/>
    <property type="match status" value="1"/>
</dbReference>
<dbReference type="PANTHER" id="PTHR36017:SF1">
    <property type="entry name" value="EMBRYO DEFECTIVE 1381"/>
    <property type="match status" value="1"/>
</dbReference>
<keyword evidence="2" id="KW-1185">Reference proteome</keyword>
<dbReference type="AlphaFoldDB" id="A0A4D6LIP3"/>
<evidence type="ECO:0000313" key="2">
    <source>
        <dbReference type="Proteomes" id="UP000501690"/>
    </source>
</evidence>
<proteinExistence type="predicted"/>
<reference evidence="1 2" key="1">
    <citation type="submission" date="2019-04" db="EMBL/GenBank/DDBJ databases">
        <title>An improved genome assembly and genetic linkage map for asparagus bean, Vigna unguiculata ssp. sesquipedialis.</title>
        <authorList>
            <person name="Xia Q."/>
            <person name="Zhang R."/>
            <person name="Dong Y."/>
        </authorList>
    </citation>
    <scope>NUCLEOTIDE SEQUENCE [LARGE SCALE GENOMIC DNA]</scope>
    <source>
        <tissue evidence="1">Leaf</tissue>
    </source>
</reference>
<accession>A0A4D6LIP3</accession>
<evidence type="ECO:0000313" key="1">
    <source>
        <dbReference type="EMBL" id="QCD88175.1"/>
    </source>
</evidence>
<dbReference type="GO" id="GO:0016787">
    <property type="term" value="F:hydrolase activity"/>
    <property type="evidence" value="ECO:0007669"/>
    <property type="project" value="UniProtKB-KW"/>
</dbReference>